<evidence type="ECO:0000259" key="9">
    <source>
        <dbReference type="Pfam" id="PF00479"/>
    </source>
</evidence>
<dbReference type="GO" id="GO:0004345">
    <property type="term" value="F:glucose-6-phosphate dehydrogenase activity"/>
    <property type="evidence" value="ECO:0007669"/>
    <property type="project" value="UniProtKB-EC"/>
</dbReference>
<evidence type="ECO:0000313" key="11">
    <source>
        <dbReference type="Proteomes" id="UP000813463"/>
    </source>
</evidence>
<dbReference type="Proteomes" id="UP000813463">
    <property type="component" value="Chromosome 2"/>
</dbReference>
<dbReference type="Pfam" id="PF02781">
    <property type="entry name" value="G6PD_C"/>
    <property type="match status" value="1"/>
</dbReference>
<dbReference type="InterPro" id="IPR022675">
    <property type="entry name" value="G6P_DH_C"/>
</dbReference>
<reference evidence="12" key="2">
    <citation type="submission" date="2025-08" db="UniProtKB">
        <authorList>
            <consortium name="RefSeq"/>
        </authorList>
    </citation>
    <scope>IDENTIFICATION</scope>
</reference>
<evidence type="ECO:0000256" key="1">
    <source>
        <dbReference type="ARBA" id="ARBA00004937"/>
    </source>
</evidence>
<dbReference type="SUPFAM" id="SSF51735">
    <property type="entry name" value="NAD(P)-binding Rossmann-fold domains"/>
    <property type="match status" value="1"/>
</dbReference>
<organism evidence="11 12">
    <name type="scientific">Spinacia oleracea</name>
    <name type="common">Spinach</name>
    <dbReference type="NCBI Taxonomy" id="3562"/>
    <lineage>
        <taxon>Eukaryota</taxon>
        <taxon>Viridiplantae</taxon>
        <taxon>Streptophyta</taxon>
        <taxon>Embryophyta</taxon>
        <taxon>Tracheophyta</taxon>
        <taxon>Spermatophyta</taxon>
        <taxon>Magnoliopsida</taxon>
        <taxon>eudicotyledons</taxon>
        <taxon>Gunneridae</taxon>
        <taxon>Pentapetalae</taxon>
        <taxon>Caryophyllales</taxon>
        <taxon>Chenopodiaceae</taxon>
        <taxon>Chenopodioideae</taxon>
        <taxon>Anserineae</taxon>
        <taxon>Spinacia</taxon>
    </lineage>
</organism>
<dbReference type="PANTHER" id="PTHR23429">
    <property type="entry name" value="GLUCOSE-6-PHOSPHATE 1-DEHYDROGENASE G6PD"/>
    <property type="match status" value="1"/>
</dbReference>
<dbReference type="InterPro" id="IPR022674">
    <property type="entry name" value="G6P_DH_NAD-bd"/>
</dbReference>
<keyword evidence="6 8" id="KW-0119">Carbohydrate metabolism</keyword>
<name>A0ABM2BIN8_SPIOL</name>
<dbReference type="PROSITE" id="PS00069">
    <property type="entry name" value="G6P_DEHYDROGENASE"/>
    <property type="match status" value="1"/>
</dbReference>
<keyword evidence="11" id="KW-1185">Reference proteome</keyword>
<dbReference type="SUPFAM" id="SSF55347">
    <property type="entry name" value="Glyceraldehyde-3-phosphate dehydrogenase-like, C-terminal domain"/>
    <property type="match status" value="1"/>
</dbReference>
<protein>
    <recommendedName>
        <fullName evidence="8">Glucose-6-phosphate 1-dehydrogenase</fullName>
        <ecNumber evidence="8">1.1.1.49</ecNumber>
    </recommendedName>
</protein>
<dbReference type="InterPro" id="IPR001282">
    <property type="entry name" value="G6P_DH"/>
</dbReference>
<evidence type="ECO:0000313" key="12">
    <source>
        <dbReference type="RefSeq" id="NP_001413436.1"/>
    </source>
</evidence>
<evidence type="ECO:0000256" key="6">
    <source>
        <dbReference type="ARBA" id="ARBA00023277"/>
    </source>
</evidence>
<dbReference type="Pfam" id="PF00479">
    <property type="entry name" value="G6PD_N"/>
    <property type="match status" value="1"/>
</dbReference>
<evidence type="ECO:0000256" key="5">
    <source>
        <dbReference type="ARBA" id="ARBA00023002"/>
    </source>
</evidence>
<sequence length="594" mass="67180">MAKHLSLSACSSFLAAVKIKDGGTCFLPPSSIIMPPKLCSSKWVSHILSRFCLPKCSHSEFSNGHPLNDVSLQNDVAVNPIVAKSIDPSADLQLLPLLESVKEEPTLSIIVVGASGDLAKKKIFPALFALFYENCLPENFTVFGFSRTEMNDEELRTMISKTLTCRIDQRENCGEKMDHFLQRCFYHSGQYNSEDDFSGLDCKLKEKEAGRLPNRLFYLSIPPNIFVDVVRCVSHRASSASGWTRVIVEKPFGRDSDSSRELTRSFKQYLSEDQIFRIDHYLGKELVENLSVLRFSNLVFEPLWSRNYIRNVQLIFSEDFGTEGRGGYFDNYGIIRDIMQNHLLQILALFAMETPVSLDAEDIRNEKVKVLRSMKPLKLQDVVVGQYKGHSKGNKSYSGYTDDPTVPNNSVTPTFAAAALFIDNARWDGVPFLMKAGKALHTKRAEIRVQFRHVPGNLYKKTFGTDLDKATNELVLRVQPDEAIYLKINNKVPGLGMRLDRTDLNLCYSTRYRGEIPDAYERLLLDAIEGERRLFIRSDELDAAWSLFTPLLKELEEKKVAPELYPYGSRGPVGAHYLAAKHNVRWGDLSGEDS</sequence>
<evidence type="ECO:0000256" key="7">
    <source>
        <dbReference type="ARBA" id="ARBA00048749"/>
    </source>
</evidence>
<keyword evidence="3 8" id="KW-0313">Glucose metabolism</keyword>
<comment type="pathway">
    <text evidence="1 8">Carbohydrate degradation; pentose phosphate pathway; D-ribulose 5-phosphate from D-glucose 6-phosphate (oxidative stage): step 1/3.</text>
</comment>
<dbReference type="Gene3D" id="3.40.50.720">
    <property type="entry name" value="NAD(P)-binding Rossmann-like Domain"/>
    <property type="match status" value="1"/>
</dbReference>
<comment type="catalytic activity">
    <reaction evidence="7 8">
        <text>D-glucose 6-phosphate + NADP(+) = 6-phospho-D-glucono-1,5-lactone + NADPH + H(+)</text>
        <dbReference type="Rhea" id="RHEA:15841"/>
        <dbReference type="ChEBI" id="CHEBI:15378"/>
        <dbReference type="ChEBI" id="CHEBI:57783"/>
        <dbReference type="ChEBI" id="CHEBI:57955"/>
        <dbReference type="ChEBI" id="CHEBI:58349"/>
        <dbReference type="ChEBI" id="CHEBI:61548"/>
        <dbReference type="EC" id="1.1.1.49"/>
    </reaction>
</comment>
<dbReference type="Gene3D" id="3.30.360.10">
    <property type="entry name" value="Dihydrodipicolinate Reductase, domain 2"/>
    <property type="match status" value="1"/>
</dbReference>
<dbReference type="PRINTS" id="PR00079">
    <property type="entry name" value="G6PDHDRGNASE"/>
</dbReference>
<evidence type="ECO:0000256" key="2">
    <source>
        <dbReference type="ARBA" id="ARBA00009975"/>
    </source>
</evidence>
<dbReference type="GeneID" id="110805440"/>
<gene>
    <name evidence="12" type="primary">LOC110805440</name>
    <name evidence="12" type="synonym">G6PD</name>
</gene>
<accession>A0ABM2BIN8</accession>
<dbReference type="InterPro" id="IPR019796">
    <property type="entry name" value="G6P_DH_AS"/>
</dbReference>
<dbReference type="RefSeq" id="NP_001413436.1">
    <property type="nucleotide sequence ID" value="NM_001426507.1"/>
</dbReference>
<evidence type="ECO:0000256" key="4">
    <source>
        <dbReference type="ARBA" id="ARBA00022857"/>
    </source>
</evidence>
<keyword evidence="4 8" id="KW-0521">NADP</keyword>
<dbReference type="HAMAP" id="MF_00966">
    <property type="entry name" value="G6PD"/>
    <property type="match status" value="1"/>
</dbReference>
<dbReference type="EC" id="1.1.1.49" evidence="8"/>
<keyword evidence="5 8" id="KW-0560">Oxidoreductase</keyword>
<feature type="domain" description="Glucose-6-phosphate dehydrogenase C-terminal" evidence="10">
    <location>
        <begin position="292"/>
        <end position="586"/>
    </location>
</feature>
<dbReference type="InterPro" id="IPR036291">
    <property type="entry name" value="NAD(P)-bd_dom_sf"/>
</dbReference>
<evidence type="ECO:0000256" key="3">
    <source>
        <dbReference type="ARBA" id="ARBA00022526"/>
    </source>
</evidence>
<comment type="similarity">
    <text evidence="2 8">Belongs to the glucose-6-phosphate dehydrogenase family.</text>
</comment>
<feature type="domain" description="Glucose-6-phosphate dehydrogenase NAD-binding" evidence="9">
    <location>
        <begin position="110"/>
        <end position="289"/>
    </location>
</feature>
<comment type="function">
    <text evidence="8">Catalyzes the rate-limiting step of the oxidative pentose-phosphate pathway, which represents a route for the dissimilation of carbohydrates besides glycolysis.</text>
</comment>
<evidence type="ECO:0000256" key="8">
    <source>
        <dbReference type="RuleBase" id="RU362120"/>
    </source>
</evidence>
<proteinExistence type="inferred from homology"/>
<reference evidence="11" key="1">
    <citation type="journal article" date="2021" name="Nat. Commun.">
        <title>Genomic analyses provide insights into spinach domestication and the genetic basis of agronomic traits.</title>
        <authorList>
            <person name="Cai X."/>
            <person name="Sun X."/>
            <person name="Xu C."/>
            <person name="Sun H."/>
            <person name="Wang X."/>
            <person name="Ge C."/>
            <person name="Zhang Z."/>
            <person name="Wang Q."/>
            <person name="Fei Z."/>
            <person name="Jiao C."/>
            <person name="Wang Q."/>
        </authorList>
    </citation>
    <scope>NUCLEOTIDE SEQUENCE [LARGE SCALE GENOMIC DNA]</scope>
    <source>
        <strain evidence="11">cv. Varoflay</strain>
    </source>
</reference>
<dbReference type="NCBIfam" id="TIGR00871">
    <property type="entry name" value="zwf"/>
    <property type="match status" value="1"/>
</dbReference>
<dbReference type="PANTHER" id="PTHR23429:SF13">
    <property type="entry name" value="GLUCOSE-6-PHOSPHATE 1-DEHYDROGENASE 1, CHLOROPLASTIC"/>
    <property type="match status" value="1"/>
</dbReference>
<evidence type="ECO:0000259" key="10">
    <source>
        <dbReference type="Pfam" id="PF02781"/>
    </source>
</evidence>